<name>A0A0K2U929_LEPSM</name>
<sequence length="112" mass="13663">MDRSLNIFFLLMEVSHKYIHYPLFFWNKDCWAYPINYTFYIPHIGIPLQFIHSVLVQLHRYFRAKKNFFNFFQLDLHPPTVHWFNLIKFKLVIIPSDNRSINILKCSSDILI</sequence>
<reference evidence="1" key="1">
    <citation type="submission" date="2014-05" db="EMBL/GenBank/DDBJ databases">
        <authorList>
            <person name="Chronopoulou M."/>
        </authorList>
    </citation>
    <scope>NUCLEOTIDE SEQUENCE</scope>
    <source>
        <tissue evidence="1">Whole organism</tissue>
    </source>
</reference>
<dbReference type="AlphaFoldDB" id="A0A0K2U929"/>
<accession>A0A0K2U929</accession>
<dbReference type="EMBL" id="HACA01017209">
    <property type="protein sequence ID" value="CDW34570.1"/>
    <property type="molecule type" value="Transcribed_RNA"/>
</dbReference>
<organism evidence="1">
    <name type="scientific">Lepeophtheirus salmonis</name>
    <name type="common">Salmon louse</name>
    <name type="synonym">Caligus salmonis</name>
    <dbReference type="NCBI Taxonomy" id="72036"/>
    <lineage>
        <taxon>Eukaryota</taxon>
        <taxon>Metazoa</taxon>
        <taxon>Ecdysozoa</taxon>
        <taxon>Arthropoda</taxon>
        <taxon>Crustacea</taxon>
        <taxon>Multicrustacea</taxon>
        <taxon>Hexanauplia</taxon>
        <taxon>Copepoda</taxon>
        <taxon>Siphonostomatoida</taxon>
        <taxon>Caligidae</taxon>
        <taxon>Lepeophtheirus</taxon>
    </lineage>
</organism>
<proteinExistence type="predicted"/>
<protein>
    <submittedName>
        <fullName evidence="1">Uncharacterized protein</fullName>
    </submittedName>
</protein>
<evidence type="ECO:0000313" key="1">
    <source>
        <dbReference type="EMBL" id="CDW34570.1"/>
    </source>
</evidence>